<comment type="caution">
    <text evidence="1">The sequence shown here is derived from an EMBL/GenBank/DDBJ whole genome shotgun (WGS) entry which is preliminary data.</text>
</comment>
<keyword evidence="2" id="KW-1185">Reference proteome</keyword>
<dbReference type="EMBL" id="JBHSEG010000008">
    <property type="protein sequence ID" value="MFC4455284.1"/>
    <property type="molecule type" value="Genomic_DNA"/>
</dbReference>
<sequence length="258" mass="27662">MQKELSVLRNRRHLLTGSSLVVGLLAAVIVRAQAPASKAALTARVIDGRAYVAVRDLQRLVQLRYHPAARQVILTRVSAFIPGSSEGAFGSGPTDFASLGGVMAVRQALNAEQQQSLAHPERVLLRFEIISSGSADPPSTLLQGIPKGYQPKFTVTALLYWASPTSTGEARLTRATTTNGSEVSLAGPTVGPAAVEMRRYITAPRDVQASADQIAFGLDHWTVLSQDTVPLPHGVQARTTVPMYDPSLQQIEPPAPRR</sequence>
<accession>A0ABV8Y8K6</accession>
<evidence type="ECO:0000313" key="1">
    <source>
        <dbReference type="EMBL" id="MFC4455284.1"/>
    </source>
</evidence>
<name>A0ABV8Y8K6_9DEIO</name>
<dbReference type="RefSeq" id="WP_380129997.1">
    <property type="nucleotide sequence ID" value="NZ_JBHSEG010000008.1"/>
</dbReference>
<reference evidence="2" key="1">
    <citation type="journal article" date="2019" name="Int. J. Syst. Evol. Microbiol.">
        <title>The Global Catalogue of Microorganisms (GCM) 10K type strain sequencing project: providing services to taxonomists for standard genome sequencing and annotation.</title>
        <authorList>
            <consortium name="The Broad Institute Genomics Platform"/>
            <consortium name="The Broad Institute Genome Sequencing Center for Infectious Disease"/>
            <person name="Wu L."/>
            <person name="Ma J."/>
        </authorList>
    </citation>
    <scope>NUCLEOTIDE SEQUENCE [LARGE SCALE GENOMIC DNA]</scope>
    <source>
        <strain evidence="2">CCUG 39970</strain>
    </source>
</reference>
<organism evidence="1 2">
    <name type="scientific">Deinococcus sonorensis</name>
    <dbReference type="NCBI Taxonomy" id="309891"/>
    <lineage>
        <taxon>Bacteria</taxon>
        <taxon>Thermotogati</taxon>
        <taxon>Deinococcota</taxon>
        <taxon>Deinococci</taxon>
        <taxon>Deinococcales</taxon>
        <taxon>Deinococcaceae</taxon>
        <taxon>Deinococcus</taxon>
    </lineage>
</organism>
<gene>
    <name evidence="1" type="ORF">ACFO0P_16015</name>
</gene>
<dbReference type="Proteomes" id="UP001595939">
    <property type="component" value="Unassembled WGS sequence"/>
</dbReference>
<evidence type="ECO:0000313" key="2">
    <source>
        <dbReference type="Proteomes" id="UP001595939"/>
    </source>
</evidence>
<proteinExistence type="predicted"/>
<protein>
    <submittedName>
        <fullName evidence="1">Uncharacterized protein</fullName>
    </submittedName>
</protein>
<dbReference type="InterPro" id="IPR006311">
    <property type="entry name" value="TAT_signal"/>
</dbReference>
<dbReference type="PROSITE" id="PS51318">
    <property type="entry name" value="TAT"/>
    <property type="match status" value="1"/>
</dbReference>